<dbReference type="EMBL" id="AFAY01000042">
    <property type="protein sequence ID" value="EGF10302.1"/>
    <property type="molecule type" value="Genomic_DNA"/>
</dbReference>
<evidence type="ECO:0000256" key="1">
    <source>
        <dbReference type="SAM" id="MobiDB-lite"/>
    </source>
</evidence>
<name>F2BDY3_9NEIS</name>
<proteinExistence type="predicted"/>
<dbReference type="HOGENOM" id="CLU_3186202_0_0_4"/>
<gene>
    <name evidence="2" type="ORF">HMPREF9123_1939</name>
</gene>
<protein>
    <submittedName>
        <fullName evidence="2">Uncharacterized protein</fullName>
    </submittedName>
</protein>
<keyword evidence="3" id="KW-1185">Reference proteome</keyword>
<evidence type="ECO:0000313" key="3">
    <source>
        <dbReference type="Proteomes" id="UP000004105"/>
    </source>
</evidence>
<feature type="compositionally biased region" description="Basic and acidic residues" evidence="1">
    <location>
        <begin position="32"/>
        <end position="46"/>
    </location>
</feature>
<dbReference type="Proteomes" id="UP000004105">
    <property type="component" value="Unassembled WGS sequence"/>
</dbReference>
<sequence length="46" mass="5285">MTFLKAQLRRSPKRKTQFSDGLKAAKPLITDKPVKQTSDTKRKDQP</sequence>
<dbReference type="AlphaFoldDB" id="F2BDY3"/>
<dbReference type="STRING" id="267212.GCA_001063965_01171"/>
<feature type="region of interest" description="Disordered" evidence="1">
    <location>
        <begin position="1"/>
        <end position="46"/>
    </location>
</feature>
<reference evidence="2 3" key="1">
    <citation type="submission" date="2011-02" db="EMBL/GenBank/DDBJ databases">
        <authorList>
            <person name="Muzny D."/>
            <person name="Qin X."/>
            <person name="Deng J."/>
            <person name="Jiang H."/>
            <person name="Liu Y."/>
            <person name="Qu J."/>
            <person name="Song X.-Z."/>
            <person name="Zhang L."/>
            <person name="Thornton R."/>
            <person name="Coyle M."/>
            <person name="Francisco L."/>
            <person name="Jackson L."/>
            <person name="Javaid M."/>
            <person name="Korchina V."/>
            <person name="Kovar C."/>
            <person name="Mata R."/>
            <person name="Mathew T."/>
            <person name="Ngo R."/>
            <person name="Nguyen L."/>
            <person name="Nguyen N."/>
            <person name="Okwuonu G."/>
            <person name="Ongeri F."/>
            <person name="Pham C."/>
            <person name="Simmons D."/>
            <person name="Wilczek-Boney K."/>
            <person name="Hale W."/>
            <person name="Jakkamsetti A."/>
            <person name="Pham P."/>
            <person name="Ruth R."/>
            <person name="San Lucas F."/>
            <person name="Warren J."/>
            <person name="Zhang J."/>
            <person name="Zhao Z."/>
            <person name="Zhou C."/>
            <person name="Zhu D."/>
            <person name="Lee S."/>
            <person name="Bess C."/>
            <person name="Blankenburg K."/>
            <person name="Forbes L."/>
            <person name="Fu Q."/>
            <person name="Gubbala S."/>
            <person name="Hirani K."/>
            <person name="Jayaseelan J.C."/>
            <person name="Lara F."/>
            <person name="Munidasa M."/>
            <person name="Palculict T."/>
            <person name="Patil S."/>
            <person name="Pu L.-L."/>
            <person name="Saada N."/>
            <person name="Tang L."/>
            <person name="Weissenberger G."/>
            <person name="Zhu Y."/>
            <person name="Hemphill L."/>
            <person name="Shang Y."/>
            <person name="Youmans B."/>
            <person name="Ayvaz T."/>
            <person name="Ross M."/>
            <person name="Santibanez J."/>
            <person name="Aqrawi P."/>
            <person name="Gross S."/>
            <person name="Joshi V."/>
            <person name="Fowler G."/>
            <person name="Nazareth L."/>
            <person name="Reid J."/>
            <person name="Worley K."/>
            <person name="Petrosino J."/>
            <person name="Highlander S."/>
            <person name="Gibbs R."/>
        </authorList>
    </citation>
    <scope>NUCLEOTIDE SEQUENCE [LARGE SCALE GENOMIC DNA]</scope>
    <source>
        <strain evidence="2 3">ATCC BAA-1200</strain>
    </source>
</reference>
<evidence type="ECO:0000313" key="2">
    <source>
        <dbReference type="EMBL" id="EGF10302.1"/>
    </source>
</evidence>
<feature type="compositionally biased region" description="Basic residues" evidence="1">
    <location>
        <begin position="7"/>
        <end position="16"/>
    </location>
</feature>
<accession>F2BDY3</accession>
<comment type="caution">
    <text evidence="2">The sequence shown here is derived from an EMBL/GenBank/DDBJ whole genome shotgun (WGS) entry which is preliminary data.</text>
</comment>
<organism evidence="2 3">
    <name type="scientific">Neisseria bacilliformis ATCC BAA-1200</name>
    <dbReference type="NCBI Taxonomy" id="888742"/>
    <lineage>
        <taxon>Bacteria</taxon>
        <taxon>Pseudomonadati</taxon>
        <taxon>Pseudomonadota</taxon>
        <taxon>Betaproteobacteria</taxon>
        <taxon>Neisseriales</taxon>
        <taxon>Neisseriaceae</taxon>
        <taxon>Neisseria</taxon>
    </lineage>
</organism>